<comment type="caution">
    <text evidence="2">The sequence shown here is derived from an EMBL/GenBank/DDBJ whole genome shotgun (WGS) entry which is preliminary data.</text>
</comment>
<evidence type="ECO:0000313" key="2">
    <source>
        <dbReference type="EMBL" id="PKI33288.1"/>
    </source>
</evidence>
<feature type="compositionally biased region" description="Gly residues" evidence="1">
    <location>
        <begin position="147"/>
        <end position="163"/>
    </location>
</feature>
<proteinExistence type="predicted"/>
<feature type="compositionally biased region" description="Polar residues" evidence="1">
    <location>
        <begin position="210"/>
        <end position="223"/>
    </location>
</feature>
<sequence length="223" mass="24154">TEEIGMTILVAKTSQEAWTSLATLFLTQTASQEDFLDQRWCDLKKGNQSMVKFIRMVKDLALRYAQVGKPNCQIYTGLSPYWEPIVLAQLERMLTMSTNELQSLLVSHEERRLYDQGTQSNASASAPLSCLLGVGPAKVLYKDGRKSGNGGKKNLGKNNGGKGNDGKGGRGSGDSTDRGQGGGGSGNPNFNFRGGRFRQRGYGQGGVGQSHPSQSNQYRPSQI</sequence>
<organism evidence="2 3">
    <name type="scientific">Punica granatum</name>
    <name type="common">Pomegranate</name>
    <dbReference type="NCBI Taxonomy" id="22663"/>
    <lineage>
        <taxon>Eukaryota</taxon>
        <taxon>Viridiplantae</taxon>
        <taxon>Streptophyta</taxon>
        <taxon>Embryophyta</taxon>
        <taxon>Tracheophyta</taxon>
        <taxon>Spermatophyta</taxon>
        <taxon>Magnoliopsida</taxon>
        <taxon>eudicotyledons</taxon>
        <taxon>Gunneridae</taxon>
        <taxon>Pentapetalae</taxon>
        <taxon>rosids</taxon>
        <taxon>malvids</taxon>
        <taxon>Myrtales</taxon>
        <taxon>Lythraceae</taxon>
        <taxon>Punica</taxon>
    </lineage>
</organism>
<evidence type="ECO:0000313" key="3">
    <source>
        <dbReference type="Proteomes" id="UP000233551"/>
    </source>
</evidence>
<evidence type="ECO:0000256" key="1">
    <source>
        <dbReference type="SAM" id="MobiDB-lite"/>
    </source>
</evidence>
<accession>A0A2I0HNL9</accession>
<dbReference type="PANTHER" id="PTHR47481">
    <property type="match status" value="1"/>
</dbReference>
<feature type="region of interest" description="Disordered" evidence="1">
    <location>
        <begin position="142"/>
        <end position="223"/>
    </location>
</feature>
<gene>
    <name evidence="2" type="ORF">CRG98_046321</name>
</gene>
<dbReference type="EMBL" id="PGOL01006792">
    <property type="protein sequence ID" value="PKI33288.1"/>
    <property type="molecule type" value="Genomic_DNA"/>
</dbReference>
<reference evidence="2 3" key="1">
    <citation type="submission" date="2017-11" db="EMBL/GenBank/DDBJ databases">
        <title>De-novo sequencing of pomegranate (Punica granatum L.) genome.</title>
        <authorList>
            <person name="Akparov Z."/>
            <person name="Amiraslanov A."/>
            <person name="Hajiyeva S."/>
            <person name="Abbasov M."/>
            <person name="Kaur K."/>
            <person name="Hamwieh A."/>
            <person name="Solovyev V."/>
            <person name="Salamov A."/>
            <person name="Braich B."/>
            <person name="Kosarev P."/>
            <person name="Mahmoud A."/>
            <person name="Hajiyev E."/>
            <person name="Babayeva S."/>
            <person name="Izzatullayeva V."/>
            <person name="Mammadov A."/>
            <person name="Mammadov A."/>
            <person name="Sharifova S."/>
            <person name="Ojaghi J."/>
            <person name="Eynullazada K."/>
            <person name="Bayramov B."/>
            <person name="Abdulazimova A."/>
            <person name="Shahmuradov I."/>
        </authorList>
    </citation>
    <scope>NUCLEOTIDE SEQUENCE [LARGE SCALE GENOMIC DNA]</scope>
    <source>
        <strain evidence="3">cv. AG2017</strain>
        <tissue evidence="2">Leaf</tissue>
    </source>
</reference>
<keyword evidence="3" id="KW-1185">Reference proteome</keyword>
<protein>
    <submittedName>
        <fullName evidence="2">Uncharacterized protein</fullName>
    </submittedName>
</protein>
<dbReference type="PANTHER" id="PTHR47481:SF31">
    <property type="entry name" value="OS01G0873500 PROTEIN"/>
    <property type="match status" value="1"/>
</dbReference>
<name>A0A2I0HNL9_PUNGR</name>
<feature type="non-terminal residue" evidence="2">
    <location>
        <position position="1"/>
    </location>
</feature>
<dbReference type="Proteomes" id="UP000233551">
    <property type="component" value="Unassembled WGS sequence"/>
</dbReference>
<dbReference type="AlphaFoldDB" id="A0A2I0HNL9"/>